<comment type="caution">
    <text evidence="1">The sequence shown here is derived from an EMBL/GenBank/DDBJ whole genome shotgun (WGS) entry which is preliminary data.</text>
</comment>
<dbReference type="InParanoid" id="G4TXP8"/>
<name>G4TXP8_SERID</name>
<dbReference type="InterPro" id="IPR009836">
    <property type="entry name" value="GRDP-like"/>
</dbReference>
<protein>
    <submittedName>
        <fullName evidence="1">Uncharacterized protein</fullName>
    </submittedName>
</protein>
<dbReference type="PANTHER" id="PTHR34365:SF7">
    <property type="entry name" value="GLYCINE-RICH DOMAIN-CONTAINING PROTEIN 1"/>
    <property type="match status" value="1"/>
</dbReference>
<dbReference type="PANTHER" id="PTHR34365">
    <property type="entry name" value="ENOLASE (DUF1399)"/>
    <property type="match status" value="1"/>
</dbReference>
<dbReference type="AlphaFoldDB" id="G4TXP8"/>
<dbReference type="eggNOG" id="ENOG502RYJ5">
    <property type="taxonomic scope" value="Eukaryota"/>
</dbReference>
<dbReference type="Proteomes" id="UP000007148">
    <property type="component" value="Unassembled WGS sequence"/>
</dbReference>
<dbReference type="Pfam" id="PF07173">
    <property type="entry name" value="GRDP-like"/>
    <property type="match status" value="2"/>
</dbReference>
<dbReference type="HOGENOM" id="CLU_010103_2_1_1"/>
<accession>G4TXP8</accession>
<proteinExistence type="predicted"/>
<dbReference type="STRING" id="1109443.G4TXP8"/>
<organism evidence="1 2">
    <name type="scientific">Serendipita indica (strain DSM 11827)</name>
    <name type="common">Root endophyte fungus</name>
    <name type="synonym">Piriformospora indica</name>
    <dbReference type="NCBI Taxonomy" id="1109443"/>
    <lineage>
        <taxon>Eukaryota</taxon>
        <taxon>Fungi</taxon>
        <taxon>Dikarya</taxon>
        <taxon>Basidiomycota</taxon>
        <taxon>Agaricomycotina</taxon>
        <taxon>Agaricomycetes</taxon>
        <taxon>Sebacinales</taxon>
        <taxon>Serendipitaceae</taxon>
        <taxon>Serendipita</taxon>
    </lineage>
</organism>
<evidence type="ECO:0000313" key="2">
    <source>
        <dbReference type="Proteomes" id="UP000007148"/>
    </source>
</evidence>
<gene>
    <name evidence="1" type="ORF">PIIN_10091</name>
</gene>
<reference evidence="1 2" key="1">
    <citation type="journal article" date="2011" name="PLoS Pathog.">
        <title>Endophytic Life Strategies Decoded by Genome and Transcriptome Analyses of the Mutualistic Root Symbiont Piriformospora indica.</title>
        <authorList>
            <person name="Zuccaro A."/>
            <person name="Lahrmann U."/>
            <person name="Guldener U."/>
            <person name="Langen G."/>
            <person name="Pfiffi S."/>
            <person name="Biedenkopf D."/>
            <person name="Wong P."/>
            <person name="Samans B."/>
            <person name="Grimm C."/>
            <person name="Basiewicz M."/>
            <person name="Murat C."/>
            <person name="Martin F."/>
            <person name="Kogel K.H."/>
        </authorList>
    </citation>
    <scope>NUCLEOTIDE SEQUENCE [LARGE SCALE GENOMIC DNA]</scope>
    <source>
        <strain evidence="1 2">DSM 11827</strain>
    </source>
</reference>
<keyword evidence="2" id="KW-1185">Reference proteome</keyword>
<dbReference type="OrthoDB" id="2684236at2759"/>
<dbReference type="EMBL" id="CAFZ01000606">
    <property type="protein sequence ID" value="CCA76091.1"/>
    <property type="molecule type" value="Genomic_DNA"/>
</dbReference>
<dbReference type="OMA" id="DIRTTEY"/>
<sequence length="480" mass="54680">MQHQEQAPVYTPYPTELPPAFPIGFRQTAPLVNVTELQAHLRLLGAISRLKFDVQSQRSGIAARGTKDMAWVVFVNRAVFRFFTWVSASWQRSRPGFDETMIPPLDVLMVWHTYLLNPRTYFEDSQRMESVYATNLCTLAEMPLTLVASLIQGQTLDPLSPSAERQHFFERTTGLPWYMPLTTDYSECLAVFCPLCQVINSRVRWVTDDETGYAQAKFKHRCESCCKEFTKGAMGMRRFVDEVSLQRSGTKVFFSETLLEPPTGKVNEKAAQTFVEKVFKALHKDYKILKPFKGENPAEEATKLGDALAWDFEILCDRLHEGVRPTTVPDRKNRNPRLQRFAVAYSNPGMASIDLVGAVLRQGSFISKMDELGWTRPGRFDLIAESAPLVRSVARYHAFLDLMAAHNSTFFVPTLDIDLAWHTHQLKSVHYRTATTLFVGRFPNHDDNIEPSTLSTAYDITAKAWKARFGVAYSIRVENR</sequence>
<evidence type="ECO:0000313" key="1">
    <source>
        <dbReference type="EMBL" id="CCA76091.1"/>
    </source>
</evidence>